<name>A0A7G1HXX1_9BACT</name>
<dbReference type="InterPro" id="IPR001708">
    <property type="entry name" value="YidC/ALB3/OXA1/COX18"/>
</dbReference>
<comment type="function">
    <text evidence="13">Required for the insertion and/or proper folding and/or complex formation of integral membrane proteins into the membrane. Involved in integration of membrane proteins that insert both dependently and independently of the Sec translocase complex, as well as at least some lipoproteins. Aids folding of multispanning membrane proteins.</text>
</comment>
<dbReference type="GO" id="GO:0015031">
    <property type="term" value="P:protein transport"/>
    <property type="evidence" value="ECO:0007669"/>
    <property type="project" value="UniProtKB-KW"/>
</dbReference>
<dbReference type="GO" id="GO:0051205">
    <property type="term" value="P:protein insertion into membrane"/>
    <property type="evidence" value="ECO:0007669"/>
    <property type="project" value="TreeGrafter"/>
</dbReference>
<feature type="transmembrane region" description="Helical" evidence="13">
    <location>
        <begin position="574"/>
        <end position="593"/>
    </location>
</feature>
<evidence type="ECO:0000256" key="13">
    <source>
        <dbReference type="HAMAP-Rule" id="MF_01810"/>
    </source>
</evidence>
<keyword evidence="7 13" id="KW-0653">Protein transport</keyword>
<sequence>MDKNTIIGFILIGLLLFGYSWMSRPSQEQLEQQKAIQRYNDSIMQVENAKLSAAQNSQFAKDSLSNSKTDSSTLIINEDSLHQQQLQETYGIFSRFAEGQEKKLKLKNEYITLTFDNKGGVIKEAILNNYKTYDSLPLTLFNGEENNYGFIFKAGGRIVKTSDLYFEPIKSADGNSIAMRLNFGNNRFFEIAYTLEPQSYMVKMDIHQKGMDKILPLNTTNLDMYWEQTMRRQEKGRMFEERNSALYYKFVGSDVDNLSESKDEQENISVGIKWFGYKNQFFSTAIIADSKFNGGLIKSNIEHSDKYLKQFSTETTFDYNPASEKVSGFRIFMGPNLYPLLHSYDKKVPSNEQLDLDKLVPLGYKFFRWINTWFIIPMFTFFGKFIDNYGIIILLMTIVIKIFLAPLTFKSYMSTARMRVLRPQIEEINAKYPGQDKAMERQRATMDLYSKAGINPMSGCLPMLLQMPILLAMFAFFPSSIELRQQSFLWADDLSSYDAIFSWDAYIPIITPYFGNHISLFCLLMTITNILYTKINMDSTAGQQQMPGMKMMMYLMPLMFLFIFNNYASGLSYYYFVSLLITIIQTYVFRKCINEEKVLAKLKENQKKPRKKSGFMARLEEAQRQQEAALRQQRKNRR</sequence>
<dbReference type="NCBIfam" id="NF002356">
    <property type="entry name" value="PRK01318.2-3"/>
    <property type="match status" value="1"/>
</dbReference>
<dbReference type="Pfam" id="PF14849">
    <property type="entry name" value="YidC_periplas"/>
    <property type="match status" value="1"/>
</dbReference>
<keyword evidence="10 13" id="KW-0143">Chaperone</keyword>
<dbReference type="CDD" id="cd19961">
    <property type="entry name" value="EcYidC-like_peri"/>
    <property type="match status" value="1"/>
</dbReference>
<dbReference type="CDD" id="cd20070">
    <property type="entry name" value="5TM_YidC_Alb3"/>
    <property type="match status" value="1"/>
</dbReference>
<evidence type="ECO:0000256" key="3">
    <source>
        <dbReference type="ARBA" id="ARBA00015325"/>
    </source>
</evidence>
<evidence type="ECO:0000313" key="17">
    <source>
        <dbReference type="Proteomes" id="UP000594042"/>
    </source>
</evidence>
<dbReference type="InterPro" id="IPR028053">
    <property type="entry name" value="Membr_insert_YidC_N"/>
</dbReference>
<dbReference type="Gene3D" id="2.70.98.90">
    <property type="match status" value="1"/>
</dbReference>
<evidence type="ECO:0000259" key="14">
    <source>
        <dbReference type="Pfam" id="PF02096"/>
    </source>
</evidence>
<dbReference type="NCBIfam" id="TIGR03592">
    <property type="entry name" value="yidC_oxa1_cterm"/>
    <property type="match status" value="1"/>
</dbReference>
<evidence type="ECO:0000256" key="7">
    <source>
        <dbReference type="ARBA" id="ARBA00022927"/>
    </source>
</evidence>
<organism evidence="16 17">
    <name type="scientific">Coprobacter secundus subsp. similis</name>
    <dbReference type="NCBI Taxonomy" id="2751153"/>
    <lineage>
        <taxon>Bacteria</taxon>
        <taxon>Pseudomonadati</taxon>
        <taxon>Bacteroidota</taxon>
        <taxon>Bacteroidia</taxon>
        <taxon>Bacteroidales</taxon>
        <taxon>Barnesiellaceae</taxon>
        <taxon>Coprobacter</taxon>
    </lineage>
</organism>
<evidence type="ECO:0000256" key="1">
    <source>
        <dbReference type="ARBA" id="ARBA00004429"/>
    </source>
</evidence>
<dbReference type="HAMAP" id="MF_01810">
    <property type="entry name" value="YidC_type1"/>
    <property type="match status" value="1"/>
</dbReference>
<comment type="subunit">
    <text evidence="13">Interacts with the Sec translocase complex via SecD. Specifically interacts with transmembrane segments of nascent integral membrane proteins during membrane integration.</text>
</comment>
<dbReference type="InterPro" id="IPR038221">
    <property type="entry name" value="YidC_periplasmic_sf"/>
</dbReference>
<keyword evidence="8 13" id="KW-1133">Transmembrane helix</keyword>
<evidence type="ECO:0000256" key="4">
    <source>
        <dbReference type="ARBA" id="ARBA00022448"/>
    </source>
</evidence>
<proteinExistence type="inferred from homology"/>
<dbReference type="RefSeq" id="WP_021929663.1">
    <property type="nucleotide sequence ID" value="NZ_AP023322.1"/>
</dbReference>
<dbReference type="InterPro" id="IPR019998">
    <property type="entry name" value="Membr_insert_YidC"/>
</dbReference>
<dbReference type="InterPro" id="IPR047196">
    <property type="entry name" value="YidC_ALB_C"/>
</dbReference>
<keyword evidence="17" id="KW-1185">Reference proteome</keyword>
<evidence type="ECO:0000256" key="11">
    <source>
        <dbReference type="ARBA" id="ARBA00033245"/>
    </source>
</evidence>
<feature type="transmembrane region" description="Helical" evidence="13">
    <location>
        <begin position="6"/>
        <end position="22"/>
    </location>
</feature>
<keyword evidence="9 13" id="KW-0472">Membrane</keyword>
<feature type="domain" description="Membrane insertase YidC N-terminal" evidence="15">
    <location>
        <begin position="104"/>
        <end position="375"/>
    </location>
</feature>
<dbReference type="PANTHER" id="PTHR12428">
    <property type="entry name" value="OXA1"/>
    <property type="match status" value="1"/>
</dbReference>
<feature type="transmembrane region" description="Helical" evidence="13">
    <location>
        <begin position="389"/>
        <end position="409"/>
    </location>
</feature>
<reference evidence="17" key="1">
    <citation type="submission" date="2020-07" db="EMBL/GenBank/DDBJ databases">
        <title>Complete genome sequencing of Coprobacter sp. strain 2CBH44.</title>
        <authorList>
            <person name="Sakamoto M."/>
            <person name="Murakami T."/>
            <person name="Mori H."/>
        </authorList>
    </citation>
    <scope>NUCLEOTIDE SEQUENCE [LARGE SCALE GENOMIC DNA]</scope>
    <source>
        <strain evidence="17">2CBH44</strain>
    </source>
</reference>
<gene>
    <name evidence="13 16" type="primary">yidC</name>
    <name evidence="16" type="ORF">Cop2CBH44_28490</name>
</gene>
<evidence type="ECO:0000256" key="8">
    <source>
        <dbReference type="ARBA" id="ARBA00022989"/>
    </source>
</evidence>
<evidence type="ECO:0000256" key="9">
    <source>
        <dbReference type="ARBA" id="ARBA00023136"/>
    </source>
</evidence>
<evidence type="ECO:0000256" key="12">
    <source>
        <dbReference type="ARBA" id="ARBA00033342"/>
    </source>
</evidence>
<dbReference type="Pfam" id="PF02096">
    <property type="entry name" value="60KD_IMP"/>
    <property type="match status" value="1"/>
</dbReference>
<evidence type="ECO:0000313" key="16">
    <source>
        <dbReference type="EMBL" id="BCI64496.1"/>
    </source>
</evidence>
<dbReference type="PANTHER" id="PTHR12428:SF65">
    <property type="entry name" value="CYTOCHROME C OXIDASE ASSEMBLY PROTEIN COX18, MITOCHONDRIAL"/>
    <property type="match status" value="1"/>
</dbReference>
<comment type="similarity">
    <text evidence="2 13">Belongs to the OXA1/ALB3/YidC family. Type 1 subfamily.</text>
</comment>
<accession>A0A7G1HXX1</accession>
<dbReference type="PRINTS" id="PR00701">
    <property type="entry name" value="60KDINNERMP"/>
</dbReference>
<dbReference type="GO" id="GO:0005886">
    <property type="term" value="C:plasma membrane"/>
    <property type="evidence" value="ECO:0007669"/>
    <property type="project" value="UniProtKB-SubCell"/>
</dbReference>
<dbReference type="InterPro" id="IPR028055">
    <property type="entry name" value="YidC/Oxa/ALB_C"/>
</dbReference>
<evidence type="ECO:0000256" key="10">
    <source>
        <dbReference type="ARBA" id="ARBA00023186"/>
    </source>
</evidence>
<comment type="subcellular location">
    <subcellularLocation>
        <location evidence="1">Cell inner membrane</location>
        <topology evidence="1">Multi-pass membrane protein</topology>
    </subcellularLocation>
    <subcellularLocation>
        <location evidence="13">Cell membrane</location>
        <topology evidence="13">Multi-pass membrane protein</topology>
    </subcellularLocation>
</comment>
<feature type="transmembrane region" description="Helical" evidence="13">
    <location>
        <begin position="513"/>
        <end position="532"/>
    </location>
</feature>
<protein>
    <recommendedName>
        <fullName evidence="3 13">Membrane protein insertase YidC</fullName>
    </recommendedName>
    <alternativeName>
        <fullName evidence="12 13">Foldase YidC</fullName>
    </alternativeName>
    <alternativeName>
        <fullName evidence="11 13">Membrane integrase YidC</fullName>
    </alternativeName>
    <alternativeName>
        <fullName evidence="13">Membrane protein YidC</fullName>
    </alternativeName>
</protein>
<feature type="domain" description="Membrane insertase YidC/Oxa/ALB C-terminal" evidence="14">
    <location>
        <begin position="389"/>
        <end position="590"/>
    </location>
</feature>
<keyword evidence="5 13" id="KW-1003">Cell membrane</keyword>
<evidence type="ECO:0000256" key="6">
    <source>
        <dbReference type="ARBA" id="ARBA00022692"/>
    </source>
</evidence>
<dbReference type="GO" id="GO:0032977">
    <property type="term" value="F:membrane insertase activity"/>
    <property type="evidence" value="ECO:0007669"/>
    <property type="project" value="InterPro"/>
</dbReference>
<dbReference type="Proteomes" id="UP000594042">
    <property type="component" value="Chromosome"/>
</dbReference>
<dbReference type="EMBL" id="AP023322">
    <property type="protein sequence ID" value="BCI64496.1"/>
    <property type="molecule type" value="Genomic_DNA"/>
</dbReference>
<dbReference type="AlphaFoldDB" id="A0A7G1HXX1"/>
<evidence type="ECO:0000256" key="5">
    <source>
        <dbReference type="ARBA" id="ARBA00022475"/>
    </source>
</evidence>
<evidence type="ECO:0000259" key="15">
    <source>
        <dbReference type="Pfam" id="PF14849"/>
    </source>
</evidence>
<feature type="transmembrane region" description="Helical" evidence="13">
    <location>
        <begin position="460"/>
        <end position="481"/>
    </location>
</feature>
<feature type="transmembrane region" description="Helical" evidence="13">
    <location>
        <begin position="552"/>
        <end position="568"/>
    </location>
</feature>
<keyword evidence="6 13" id="KW-0812">Transmembrane</keyword>
<keyword evidence="4 13" id="KW-0813">Transport</keyword>
<dbReference type="NCBIfam" id="TIGR03593">
    <property type="entry name" value="yidC_nterm"/>
    <property type="match status" value="1"/>
</dbReference>
<evidence type="ECO:0000256" key="2">
    <source>
        <dbReference type="ARBA" id="ARBA00010527"/>
    </source>
</evidence>
<dbReference type="KEGG" id="copr:Cop2CBH44_28490"/>